<evidence type="ECO:0000259" key="1">
    <source>
        <dbReference type="Pfam" id="PF10412"/>
    </source>
</evidence>
<dbReference type="Gene3D" id="3.40.50.300">
    <property type="entry name" value="P-loop containing nucleotide triphosphate hydrolases"/>
    <property type="match status" value="2"/>
</dbReference>
<dbReference type="SUPFAM" id="SSF52540">
    <property type="entry name" value="P-loop containing nucleoside triphosphate hydrolases"/>
    <property type="match status" value="1"/>
</dbReference>
<proteinExistence type="predicted"/>
<dbReference type="PANTHER" id="PTHR30121:SF6">
    <property type="entry name" value="SLR6007 PROTEIN"/>
    <property type="match status" value="1"/>
</dbReference>
<dbReference type="Proteomes" id="UP000177885">
    <property type="component" value="Unassembled WGS sequence"/>
</dbReference>
<accession>A0A1F7TKS6</accession>
<dbReference type="EMBL" id="MGDT01000007">
    <property type="protein sequence ID" value="OGL66613.1"/>
    <property type="molecule type" value="Genomic_DNA"/>
</dbReference>
<gene>
    <name evidence="2" type="ORF">A2856_02470</name>
</gene>
<organism evidence="2 3">
    <name type="scientific">Candidatus Uhrbacteria bacterium RIFCSPHIGHO2_01_FULL_63_20</name>
    <dbReference type="NCBI Taxonomy" id="1802385"/>
    <lineage>
        <taxon>Bacteria</taxon>
        <taxon>Candidatus Uhriibacteriota</taxon>
    </lineage>
</organism>
<name>A0A1F7TKS6_9BACT</name>
<sequence>MELGYNVYRGVKTPVWIKEKDRQRHMYVMGKSGAGKSELIAKMAFQDIVAGRGVAVIDPHGDLVDQILANVPKERVDDVVYFCPADTDRPMGLNMLEARDEALKDFAVQEMIAIFYKLFPPEMIGPMFEHNMRNVMLTLMSDQENPGTLAEIPRMFTDEAFQKQWVAKVKDPVVRSFWENEMAKTSDFHKSEMLGYLVSKVGRFVENEMMRNIIGQSRSSFDFREVMDEGKILLVNLSKGRTGDVNAELLGLIIVSKLQMAALGRADMPESQRRDFYLYIDEFQNFITDSIATILSEARKYRLDLIIAHQYTGQLVKDGDTKIRDAVFGNVGTMMVARIGPEDVDTFEKVFAPDFSGYDLQNSDRFTWYVKMIVDNASTKPFTMSFIPSPKGDPEFAAAMKELSRLKYGRDKALVEADILERTAVASTGVAQPPAIGEK</sequence>
<dbReference type="STRING" id="1802385.A2856_02470"/>
<dbReference type="Pfam" id="PF10412">
    <property type="entry name" value="TrwB_AAD_bind"/>
    <property type="match status" value="1"/>
</dbReference>
<dbReference type="InterPro" id="IPR051162">
    <property type="entry name" value="T4SS_component"/>
</dbReference>
<dbReference type="InterPro" id="IPR027417">
    <property type="entry name" value="P-loop_NTPase"/>
</dbReference>
<feature type="domain" description="Type IV secretion system coupling protein TraD DNA-binding" evidence="1">
    <location>
        <begin position="18"/>
        <end position="341"/>
    </location>
</feature>
<protein>
    <recommendedName>
        <fullName evidence="1">Type IV secretion system coupling protein TraD DNA-binding domain-containing protein</fullName>
    </recommendedName>
</protein>
<dbReference type="PANTHER" id="PTHR30121">
    <property type="entry name" value="UNCHARACTERIZED PROTEIN YJGR-RELATED"/>
    <property type="match status" value="1"/>
</dbReference>
<dbReference type="InterPro" id="IPR019476">
    <property type="entry name" value="T4SS_TraD_DNA-bd"/>
</dbReference>
<evidence type="ECO:0000313" key="2">
    <source>
        <dbReference type="EMBL" id="OGL66613.1"/>
    </source>
</evidence>
<evidence type="ECO:0000313" key="3">
    <source>
        <dbReference type="Proteomes" id="UP000177885"/>
    </source>
</evidence>
<reference evidence="2 3" key="1">
    <citation type="journal article" date="2016" name="Nat. Commun.">
        <title>Thousands of microbial genomes shed light on interconnected biogeochemical processes in an aquifer system.</title>
        <authorList>
            <person name="Anantharaman K."/>
            <person name="Brown C.T."/>
            <person name="Hug L.A."/>
            <person name="Sharon I."/>
            <person name="Castelle C.J."/>
            <person name="Probst A.J."/>
            <person name="Thomas B.C."/>
            <person name="Singh A."/>
            <person name="Wilkins M.J."/>
            <person name="Karaoz U."/>
            <person name="Brodie E.L."/>
            <person name="Williams K.H."/>
            <person name="Hubbard S.S."/>
            <person name="Banfield J.F."/>
        </authorList>
    </citation>
    <scope>NUCLEOTIDE SEQUENCE [LARGE SCALE GENOMIC DNA]</scope>
</reference>
<comment type="caution">
    <text evidence="2">The sequence shown here is derived from an EMBL/GenBank/DDBJ whole genome shotgun (WGS) entry which is preliminary data.</text>
</comment>
<dbReference type="CDD" id="cd01127">
    <property type="entry name" value="TrwB_TraG_TraD_VirD4"/>
    <property type="match status" value="1"/>
</dbReference>
<dbReference type="AlphaFoldDB" id="A0A1F7TKS6"/>